<dbReference type="GO" id="GO:0055091">
    <property type="term" value="P:phospholipid homeostasis"/>
    <property type="evidence" value="ECO:0007669"/>
    <property type="project" value="TreeGrafter"/>
</dbReference>
<dbReference type="GO" id="GO:0016755">
    <property type="term" value="F:aminoacyltransferase activity"/>
    <property type="evidence" value="ECO:0007669"/>
    <property type="project" value="TreeGrafter"/>
</dbReference>
<feature type="transmembrane region" description="Helical" evidence="6">
    <location>
        <begin position="119"/>
        <end position="143"/>
    </location>
</feature>
<dbReference type="PANTHER" id="PTHR34697">
    <property type="entry name" value="PHOSPHATIDYLGLYCEROL LYSYLTRANSFERASE"/>
    <property type="match status" value="1"/>
</dbReference>
<feature type="domain" description="Phosphatidylglycerol lysyltransferase C-terminal" evidence="7">
    <location>
        <begin position="477"/>
        <end position="774"/>
    </location>
</feature>
<feature type="transmembrane region" description="Helical" evidence="6">
    <location>
        <begin position="271"/>
        <end position="292"/>
    </location>
</feature>
<dbReference type="Gene3D" id="1.20.1540.10">
    <property type="entry name" value="Rhomboid-like"/>
    <property type="match status" value="1"/>
</dbReference>
<evidence type="ECO:0000313" key="9">
    <source>
        <dbReference type="Proteomes" id="UP000063699"/>
    </source>
</evidence>
<dbReference type="InterPro" id="IPR035952">
    <property type="entry name" value="Rhomboid-like_sf"/>
</dbReference>
<accession>A0A0N9I550</accession>
<dbReference type="STRING" id="860235.AOZ06_45545"/>
<evidence type="ECO:0000259" key="7">
    <source>
        <dbReference type="Pfam" id="PF09924"/>
    </source>
</evidence>
<sequence>MKALLRRAPFTVALVVALWTVALVTHSLSHGPSDELIDKVGFGPDQFGLGHWWSPVSSLFWAGSLSGYIWATVLVAWLCGLAEQRIGSIRTALIFFATHAIGSSLAAGMIALSMRTGEWWPIGLLSAVEVDPAAGAIGVGFAVSFHLTPTWRRRLRVVLSLALVMCALYVGSMVDLARLFAVLPGLAAGAVVFGRKPMAGENPSRVETRLLVALVVAASAVGPLIATVTQTANGPLSVLQSLFVGDQPDPADLEYVCGDPSAVLDCQHLRVLLRMSGVGSAILSIVPVLLLLVLAEGLRRGRKFAWWVTAGLNITLTWLGVLLLMSYPDDVLPTTTQDWIQLLVPLAQPLVLMILLLATRKKFEVSAPPGTYRRFAVITLGTVVACAVIYTAGAWLLRGQFESEPGLRAILTDLPTRFAPPGYLGLVDFAVVPVGWPAMLLHQWIGVVFWLVVIIGGLVTFRKAIVERRAADRSRARELLAEYGGTSMSHMITWRGNDYWFTPDGKAVVAYRVLSTVALTTGEPIGAPDSKNKAIQQFTRFCATNGWTPCFYSVGETLRTELSSWSSVQVAEETVLALPGLEFRGKKWQDVRTAMNKAGNFGVTAQWTGYRDAPPWMTRQIEELSDAWLADKGLPEMGFTLGSLEELADDDVRCLVAVDEDRQVHGVTSWLPVREDGEIVAWTLDFMRRRNTAFTGVMEFLIASMAIRCRDEGVRYISLSGAPLARRKRDEPVTLLQRVLDVVGRTLEPVYGFRSLLAFKAKFQPQYRPLYMSYPDASALPSIGNAITKAYLPRITLRQAGRLAGKLINRRYAR</sequence>
<keyword evidence="3 6" id="KW-0812">Transmembrane</keyword>
<dbReference type="InterPro" id="IPR051211">
    <property type="entry name" value="PG_lysyltransferase"/>
</dbReference>
<dbReference type="InterPro" id="IPR016181">
    <property type="entry name" value="Acyl_CoA_acyltransferase"/>
</dbReference>
<evidence type="ECO:0000256" key="2">
    <source>
        <dbReference type="ARBA" id="ARBA00022475"/>
    </source>
</evidence>
<evidence type="ECO:0000256" key="5">
    <source>
        <dbReference type="ARBA" id="ARBA00023136"/>
    </source>
</evidence>
<evidence type="ECO:0000256" key="4">
    <source>
        <dbReference type="ARBA" id="ARBA00022989"/>
    </source>
</evidence>
<dbReference type="Pfam" id="PF09924">
    <property type="entry name" value="LPG_synthase_C"/>
    <property type="match status" value="1"/>
</dbReference>
<protein>
    <recommendedName>
        <fullName evidence="7">Phosphatidylglycerol lysyltransferase C-terminal domain-containing protein</fullName>
    </recommendedName>
</protein>
<feature type="transmembrane region" description="Helical" evidence="6">
    <location>
        <begin position="59"/>
        <end position="80"/>
    </location>
</feature>
<feature type="transmembrane region" description="Helical" evidence="6">
    <location>
        <begin position="375"/>
        <end position="397"/>
    </location>
</feature>
<dbReference type="GO" id="GO:0005886">
    <property type="term" value="C:plasma membrane"/>
    <property type="evidence" value="ECO:0007669"/>
    <property type="project" value="UniProtKB-SubCell"/>
</dbReference>
<feature type="transmembrane region" description="Helical" evidence="6">
    <location>
        <begin position="441"/>
        <end position="461"/>
    </location>
</feature>
<comment type="subcellular location">
    <subcellularLocation>
        <location evidence="1">Cell membrane</location>
        <topology evidence="1">Multi-pass membrane protein</topology>
    </subcellularLocation>
</comment>
<keyword evidence="4 6" id="KW-1133">Transmembrane helix</keyword>
<dbReference type="InterPro" id="IPR024320">
    <property type="entry name" value="LPG_synthase_C"/>
</dbReference>
<keyword evidence="5 6" id="KW-0472">Membrane</keyword>
<dbReference type="SUPFAM" id="SSF144091">
    <property type="entry name" value="Rhomboid-like"/>
    <property type="match status" value="1"/>
</dbReference>
<dbReference type="Proteomes" id="UP000063699">
    <property type="component" value="Chromosome"/>
</dbReference>
<gene>
    <name evidence="8" type="ORF">AOZ06_45545</name>
</gene>
<keyword evidence="9" id="KW-1185">Reference proteome</keyword>
<evidence type="ECO:0000256" key="3">
    <source>
        <dbReference type="ARBA" id="ARBA00022692"/>
    </source>
</evidence>
<dbReference type="KEGG" id="kphy:AOZ06_45545"/>
<keyword evidence="2" id="KW-1003">Cell membrane</keyword>
<dbReference type="EMBL" id="CP012752">
    <property type="protein sequence ID" value="ALG13164.1"/>
    <property type="molecule type" value="Genomic_DNA"/>
</dbReference>
<dbReference type="RefSeq" id="WP_054295053.1">
    <property type="nucleotide sequence ID" value="NZ_CP012752.1"/>
</dbReference>
<evidence type="ECO:0000256" key="1">
    <source>
        <dbReference type="ARBA" id="ARBA00004651"/>
    </source>
</evidence>
<evidence type="ECO:0000313" key="8">
    <source>
        <dbReference type="EMBL" id="ALG13164.1"/>
    </source>
</evidence>
<feature type="transmembrane region" description="Helical" evidence="6">
    <location>
        <begin position="339"/>
        <end position="359"/>
    </location>
</feature>
<feature type="transmembrane region" description="Helical" evidence="6">
    <location>
        <begin position="206"/>
        <end position="226"/>
    </location>
</feature>
<feature type="transmembrane region" description="Helical" evidence="6">
    <location>
        <begin position="177"/>
        <end position="194"/>
    </location>
</feature>
<evidence type="ECO:0000256" key="6">
    <source>
        <dbReference type="SAM" id="Phobius"/>
    </source>
</evidence>
<name>A0A0N9I550_9PSEU</name>
<dbReference type="OrthoDB" id="594838at2"/>
<reference evidence="8 9" key="1">
    <citation type="submission" date="2015-07" db="EMBL/GenBank/DDBJ databases">
        <title>Genome sequencing of Kibdelosporangium phytohabitans.</title>
        <authorList>
            <person name="Qin S."/>
            <person name="Xing K."/>
        </authorList>
    </citation>
    <scope>NUCLEOTIDE SEQUENCE [LARGE SCALE GENOMIC DNA]</scope>
    <source>
        <strain evidence="8 9">KLBMP1111</strain>
    </source>
</reference>
<feature type="transmembrane region" description="Helical" evidence="6">
    <location>
        <begin position="304"/>
        <end position="327"/>
    </location>
</feature>
<organism evidence="8 9">
    <name type="scientific">Kibdelosporangium phytohabitans</name>
    <dbReference type="NCBI Taxonomy" id="860235"/>
    <lineage>
        <taxon>Bacteria</taxon>
        <taxon>Bacillati</taxon>
        <taxon>Actinomycetota</taxon>
        <taxon>Actinomycetes</taxon>
        <taxon>Pseudonocardiales</taxon>
        <taxon>Pseudonocardiaceae</taxon>
        <taxon>Kibdelosporangium</taxon>
    </lineage>
</organism>
<dbReference type="PANTHER" id="PTHR34697:SF2">
    <property type="entry name" value="PHOSPHATIDYLGLYCEROL LYSYLTRANSFERASE"/>
    <property type="match status" value="1"/>
</dbReference>
<feature type="transmembrane region" description="Helical" evidence="6">
    <location>
        <begin position="155"/>
        <end position="171"/>
    </location>
</feature>
<dbReference type="AlphaFoldDB" id="A0A0N9I550"/>
<feature type="transmembrane region" description="Helical" evidence="6">
    <location>
        <begin position="92"/>
        <end position="113"/>
    </location>
</feature>
<dbReference type="SUPFAM" id="SSF55729">
    <property type="entry name" value="Acyl-CoA N-acyltransferases (Nat)"/>
    <property type="match status" value="1"/>
</dbReference>
<proteinExistence type="predicted"/>